<keyword evidence="5" id="KW-0678">Repressor</keyword>
<evidence type="ECO:0000256" key="9">
    <source>
        <dbReference type="ARBA" id="ARBA00023163"/>
    </source>
</evidence>
<evidence type="ECO:0000256" key="11">
    <source>
        <dbReference type="ARBA" id="ARBA00032593"/>
    </source>
</evidence>
<dbReference type="SUPFAM" id="SSF50037">
    <property type="entry name" value="C-terminal domain of transcriptional repressors"/>
    <property type="match status" value="1"/>
</dbReference>
<evidence type="ECO:0000313" key="13">
    <source>
        <dbReference type="EMBL" id="KPL89713.1"/>
    </source>
</evidence>
<evidence type="ECO:0000256" key="2">
    <source>
        <dbReference type="ARBA" id="ARBA00007871"/>
    </source>
</evidence>
<dbReference type="SUPFAM" id="SSF46785">
    <property type="entry name" value="Winged helix' DNA-binding domain"/>
    <property type="match status" value="1"/>
</dbReference>
<dbReference type="InterPro" id="IPR036388">
    <property type="entry name" value="WH-like_DNA-bd_sf"/>
</dbReference>
<dbReference type="GO" id="GO:0003700">
    <property type="term" value="F:DNA-binding transcription factor activity"/>
    <property type="evidence" value="ECO:0007669"/>
    <property type="project" value="InterPro"/>
</dbReference>
<evidence type="ECO:0000256" key="8">
    <source>
        <dbReference type="ARBA" id="ARBA00023159"/>
    </source>
</evidence>
<evidence type="ECO:0000256" key="5">
    <source>
        <dbReference type="ARBA" id="ARBA00022491"/>
    </source>
</evidence>
<evidence type="ECO:0000256" key="6">
    <source>
        <dbReference type="ARBA" id="ARBA00023015"/>
    </source>
</evidence>
<dbReference type="PATRIC" id="fig|872965.6.peg.939"/>
<evidence type="ECO:0000256" key="1">
    <source>
        <dbReference type="ARBA" id="ARBA00004496"/>
    </source>
</evidence>
<feature type="domain" description="HTH dtxR-type" evidence="12">
    <location>
        <begin position="4"/>
        <end position="66"/>
    </location>
</feature>
<dbReference type="SMART" id="SM00899">
    <property type="entry name" value="FeoA"/>
    <property type="match status" value="1"/>
</dbReference>
<dbReference type="Pfam" id="PF02742">
    <property type="entry name" value="Fe_dep_repr_C"/>
    <property type="match status" value="1"/>
</dbReference>
<evidence type="ECO:0000259" key="12">
    <source>
        <dbReference type="PROSITE" id="PS50944"/>
    </source>
</evidence>
<dbReference type="InterPro" id="IPR001367">
    <property type="entry name" value="Fe_dep_repressor"/>
</dbReference>
<dbReference type="InterPro" id="IPR036390">
    <property type="entry name" value="WH_DNA-bd_sf"/>
</dbReference>
<dbReference type="EMBL" id="LGKN01000003">
    <property type="protein sequence ID" value="KPL89713.1"/>
    <property type="molecule type" value="Genomic_DNA"/>
</dbReference>
<dbReference type="Proteomes" id="UP000050502">
    <property type="component" value="Unassembled WGS sequence"/>
</dbReference>
<evidence type="ECO:0000256" key="10">
    <source>
        <dbReference type="ARBA" id="ARBA00023211"/>
    </source>
</evidence>
<dbReference type="InterPro" id="IPR007167">
    <property type="entry name" value="Fe-transptr_FeoA-like"/>
</dbReference>
<dbReference type="Pfam" id="PF01325">
    <property type="entry name" value="Fe_dep_repress"/>
    <property type="match status" value="1"/>
</dbReference>
<dbReference type="GO" id="GO:0003677">
    <property type="term" value="F:DNA binding"/>
    <property type="evidence" value="ECO:0007669"/>
    <property type="project" value="UniProtKB-KW"/>
</dbReference>
<comment type="subunit">
    <text evidence="3">Homodimer.</text>
</comment>
<dbReference type="Pfam" id="PF04023">
    <property type="entry name" value="FeoA"/>
    <property type="match status" value="1"/>
</dbReference>
<evidence type="ECO:0000256" key="4">
    <source>
        <dbReference type="ARBA" id="ARBA00022490"/>
    </source>
</evidence>
<protein>
    <recommendedName>
        <fullName evidence="11">Manganese transport regulator</fullName>
    </recommendedName>
</protein>
<dbReference type="InterPro" id="IPR036421">
    <property type="entry name" value="Fe_dep_repressor_sf"/>
</dbReference>
<name>A0A0P6Y9K5_9CHLR</name>
<keyword evidence="7" id="KW-0238">DNA-binding</keyword>
<dbReference type="GO" id="GO:0046914">
    <property type="term" value="F:transition metal ion binding"/>
    <property type="evidence" value="ECO:0007669"/>
    <property type="project" value="InterPro"/>
</dbReference>
<comment type="subcellular location">
    <subcellularLocation>
        <location evidence="1">Cytoplasm</location>
    </subcellularLocation>
</comment>
<dbReference type="InterPro" id="IPR022687">
    <property type="entry name" value="HTH_DTXR"/>
</dbReference>
<sequence length="228" mass="25412">MTVLTEAMQDYLKTIWRLAHEENVPVTTTALADALGVRPASTTNMLKRLAALHLVKYEPYRGVELTEAGEKVALEVVRHHRLLELYLTEALGFPPDEVHEEAERLEHHISEAFEQAIAEQLGHPTHDPHGDPIPTPDLRLVSRPARPLSELDVGQEGYIRRVRISAPERVEALAAEGVAPNVRVRVLDHREQACVVQIVVSGREVVIVPDEACDVLIEPLPEVENEEG</sequence>
<dbReference type="InterPro" id="IPR008988">
    <property type="entry name" value="Transcriptional_repressor_C"/>
</dbReference>
<dbReference type="InterPro" id="IPR022689">
    <property type="entry name" value="Iron_dep_repressor"/>
</dbReference>
<dbReference type="PROSITE" id="PS50944">
    <property type="entry name" value="HTH_DTXR"/>
    <property type="match status" value="1"/>
</dbReference>
<dbReference type="RefSeq" id="WP_060687274.1">
    <property type="nucleotide sequence ID" value="NZ_LGKN01000003.1"/>
</dbReference>
<keyword evidence="4" id="KW-0963">Cytoplasm</keyword>
<evidence type="ECO:0000313" key="14">
    <source>
        <dbReference type="Proteomes" id="UP000050502"/>
    </source>
</evidence>
<dbReference type="Gene3D" id="1.10.60.10">
    <property type="entry name" value="Iron dependent repressor, metal binding and dimerisation domain"/>
    <property type="match status" value="1"/>
</dbReference>
<dbReference type="PANTHER" id="PTHR33238">
    <property type="entry name" value="IRON (METAL) DEPENDENT REPRESSOR, DTXR FAMILY"/>
    <property type="match status" value="1"/>
</dbReference>
<accession>A0A0P6Y9K5</accession>
<keyword evidence="8" id="KW-0010">Activator</keyword>
<dbReference type="Gene3D" id="1.10.10.10">
    <property type="entry name" value="Winged helix-like DNA-binding domain superfamily/Winged helix DNA-binding domain"/>
    <property type="match status" value="1"/>
</dbReference>
<dbReference type="AlphaFoldDB" id="A0A0P6Y9K5"/>
<dbReference type="PANTHER" id="PTHR33238:SF11">
    <property type="entry name" value="TRANSCRIPTIONAL REGULATOR MNTR"/>
    <property type="match status" value="1"/>
</dbReference>
<gene>
    <name evidence="13" type="ORF">SE16_04820</name>
</gene>
<evidence type="ECO:0000256" key="7">
    <source>
        <dbReference type="ARBA" id="ARBA00023125"/>
    </source>
</evidence>
<dbReference type="GO" id="GO:0005737">
    <property type="term" value="C:cytoplasm"/>
    <property type="evidence" value="ECO:0007669"/>
    <property type="project" value="UniProtKB-SubCell"/>
</dbReference>
<organism evidence="13 14">
    <name type="scientific">Ardenticatena maritima</name>
    <dbReference type="NCBI Taxonomy" id="872965"/>
    <lineage>
        <taxon>Bacteria</taxon>
        <taxon>Bacillati</taxon>
        <taxon>Chloroflexota</taxon>
        <taxon>Ardenticatenia</taxon>
        <taxon>Ardenticatenales</taxon>
        <taxon>Ardenticatenaceae</taxon>
        <taxon>Ardenticatena</taxon>
    </lineage>
</organism>
<evidence type="ECO:0000256" key="3">
    <source>
        <dbReference type="ARBA" id="ARBA00011738"/>
    </source>
</evidence>
<dbReference type="SUPFAM" id="SSF47979">
    <property type="entry name" value="Iron-dependent repressor protein, dimerization domain"/>
    <property type="match status" value="1"/>
</dbReference>
<keyword evidence="9" id="KW-0804">Transcription</keyword>
<comment type="caution">
    <text evidence="13">The sequence shown here is derived from an EMBL/GenBank/DDBJ whole genome shotgun (WGS) entry which is preliminary data.</text>
</comment>
<keyword evidence="6" id="KW-0805">Transcription regulation</keyword>
<reference evidence="13 14" key="1">
    <citation type="submission" date="2015-07" db="EMBL/GenBank/DDBJ databases">
        <title>Whole genome sequence of Ardenticatena maritima DSM 23922.</title>
        <authorList>
            <person name="Hemp J."/>
            <person name="Ward L.M."/>
            <person name="Pace L.A."/>
            <person name="Fischer W.W."/>
        </authorList>
    </citation>
    <scope>NUCLEOTIDE SEQUENCE [LARGE SCALE GENOMIC DNA]</scope>
    <source>
        <strain evidence="13 14">110S</strain>
    </source>
</reference>
<dbReference type="GO" id="GO:0046983">
    <property type="term" value="F:protein dimerization activity"/>
    <property type="evidence" value="ECO:0007669"/>
    <property type="project" value="InterPro"/>
</dbReference>
<dbReference type="InterPro" id="IPR050536">
    <property type="entry name" value="DtxR_MntR_Metal-Reg"/>
</dbReference>
<proteinExistence type="inferred from homology"/>
<dbReference type="SMART" id="SM00529">
    <property type="entry name" value="HTH_DTXR"/>
    <property type="match status" value="1"/>
</dbReference>
<keyword evidence="10" id="KW-0464">Manganese</keyword>
<comment type="similarity">
    <text evidence="2">Belongs to the DtxR/MntR family.</text>
</comment>